<evidence type="ECO:0000313" key="2">
    <source>
        <dbReference type="EMBL" id="KAF7634518.1"/>
    </source>
</evidence>
<keyword evidence="1" id="KW-1133">Transmembrane helix</keyword>
<keyword evidence="1" id="KW-0812">Transmembrane</keyword>
<dbReference type="Proteomes" id="UP000605970">
    <property type="component" value="Unassembled WGS sequence"/>
</dbReference>
<dbReference type="EMBL" id="JABEBT010000056">
    <property type="protein sequence ID" value="KAF7634518.1"/>
    <property type="molecule type" value="Genomic_DNA"/>
</dbReference>
<sequence length="124" mass="14502">MKSFIKNNNKTLNNNKISPFVDIEKGGKNELIEINEKLEEDDNEKNKKNYQRNFYKFKRKCLRIIQHVAILLEDWLFLALLGILVALCSLIMDMAIDYLQTCLVFFSNGTFLSLKLPVKILMDI</sequence>
<reference evidence="2" key="1">
    <citation type="journal article" date="2020" name="Ecol. Evol.">
        <title>Genome structure and content of the rice root-knot nematode (Meloidogyne graminicola).</title>
        <authorList>
            <person name="Phan N.T."/>
            <person name="Danchin E.G.J."/>
            <person name="Klopp C."/>
            <person name="Perfus-Barbeoch L."/>
            <person name="Kozlowski D.K."/>
            <person name="Koutsovoulos G.D."/>
            <person name="Lopez-Roques C."/>
            <person name="Bouchez O."/>
            <person name="Zahm M."/>
            <person name="Besnard G."/>
            <person name="Bellafiore S."/>
        </authorList>
    </citation>
    <scope>NUCLEOTIDE SEQUENCE</scope>
    <source>
        <strain evidence="2">VN-18</strain>
    </source>
</reference>
<gene>
    <name evidence="2" type="ORF">Mgra_00006089</name>
</gene>
<keyword evidence="3" id="KW-1185">Reference proteome</keyword>
<proteinExistence type="predicted"/>
<evidence type="ECO:0000256" key="1">
    <source>
        <dbReference type="SAM" id="Phobius"/>
    </source>
</evidence>
<feature type="transmembrane region" description="Helical" evidence="1">
    <location>
        <begin position="68"/>
        <end position="92"/>
    </location>
</feature>
<organism evidence="2 3">
    <name type="scientific">Meloidogyne graminicola</name>
    <dbReference type="NCBI Taxonomy" id="189291"/>
    <lineage>
        <taxon>Eukaryota</taxon>
        <taxon>Metazoa</taxon>
        <taxon>Ecdysozoa</taxon>
        <taxon>Nematoda</taxon>
        <taxon>Chromadorea</taxon>
        <taxon>Rhabditida</taxon>
        <taxon>Tylenchina</taxon>
        <taxon>Tylenchomorpha</taxon>
        <taxon>Tylenchoidea</taxon>
        <taxon>Meloidogynidae</taxon>
        <taxon>Meloidogyninae</taxon>
        <taxon>Meloidogyne</taxon>
    </lineage>
</organism>
<accession>A0A8S9ZMX1</accession>
<evidence type="ECO:0000313" key="3">
    <source>
        <dbReference type="Proteomes" id="UP000605970"/>
    </source>
</evidence>
<name>A0A8S9ZMX1_9BILA</name>
<protein>
    <submittedName>
        <fullName evidence="2">Chloride channel protein</fullName>
    </submittedName>
</protein>
<dbReference type="AlphaFoldDB" id="A0A8S9ZMX1"/>
<keyword evidence="1" id="KW-0472">Membrane</keyword>
<feature type="transmembrane region" description="Helical" evidence="1">
    <location>
        <begin position="98"/>
        <end position="118"/>
    </location>
</feature>
<comment type="caution">
    <text evidence="2">The sequence shown here is derived from an EMBL/GenBank/DDBJ whole genome shotgun (WGS) entry which is preliminary data.</text>
</comment>